<dbReference type="InterPro" id="IPR041577">
    <property type="entry name" value="RT_RNaseH_2"/>
</dbReference>
<reference evidence="2" key="1">
    <citation type="journal article" date="2020" name="G3 (Bethesda)">
        <title>High-Quality Assemblies for Three Invasive Social Wasps from the &lt;i&gt;Vespula&lt;/i&gt; Genus.</title>
        <authorList>
            <person name="Harrop T.W.R."/>
            <person name="Guhlin J."/>
            <person name="McLaughlin G.M."/>
            <person name="Permina E."/>
            <person name="Stockwell P."/>
            <person name="Gilligan J."/>
            <person name="Le Lec M.F."/>
            <person name="Gruber M.A.M."/>
            <person name="Quinn O."/>
            <person name="Lovegrove M."/>
            <person name="Duncan E.J."/>
            <person name="Remnant E.J."/>
            <person name="Van Eeckhoven J."/>
            <person name="Graham B."/>
            <person name="Knapp R.A."/>
            <person name="Langford K.W."/>
            <person name="Kronenberg Z."/>
            <person name="Press M.O."/>
            <person name="Eacker S.M."/>
            <person name="Wilson-Rankin E.E."/>
            <person name="Purcell J."/>
            <person name="Lester P.J."/>
            <person name="Dearden P.K."/>
        </authorList>
    </citation>
    <scope>NUCLEOTIDE SEQUENCE</scope>
    <source>
        <strain evidence="2">Linc-1</strain>
    </source>
</reference>
<dbReference type="Pfam" id="PF17919">
    <property type="entry name" value="RT_RNaseH_2"/>
    <property type="match status" value="1"/>
</dbReference>
<sequence>MDVFALSLSKQIENCFYEFRKMPFDLCNSPSIFQKYINAIFRQLISSKMILVYVDNLIIPADNIDDTINHLYLVLNTAGQYGLHINWEKNRFLKRTIKYLGYIIYKESFFGLTERFQTIKVFLNNKLVLRQYKTNVEIKLHTNVSSLAYGAILTQHDNVDDKMHSIYSECTILSNHTAVNLNKNFV</sequence>
<dbReference type="Pfam" id="PF00078">
    <property type="entry name" value="RVT_1"/>
    <property type="match status" value="1"/>
</dbReference>
<keyword evidence="3" id="KW-1185">Reference proteome</keyword>
<dbReference type="InterPro" id="IPR043128">
    <property type="entry name" value="Rev_trsase/Diguanyl_cyclase"/>
</dbReference>
<feature type="domain" description="Reverse transcriptase" evidence="1">
    <location>
        <begin position="1"/>
        <end position="104"/>
    </location>
</feature>
<evidence type="ECO:0000259" key="1">
    <source>
        <dbReference type="PROSITE" id="PS50878"/>
    </source>
</evidence>
<dbReference type="PROSITE" id="PS50878">
    <property type="entry name" value="RT_POL"/>
    <property type="match status" value="1"/>
</dbReference>
<accession>A0A834MU51</accession>
<organism evidence="2 3">
    <name type="scientific">Vespula germanica</name>
    <name type="common">German yellow jacket</name>
    <name type="synonym">Paravespula germanica</name>
    <dbReference type="NCBI Taxonomy" id="30212"/>
    <lineage>
        <taxon>Eukaryota</taxon>
        <taxon>Metazoa</taxon>
        <taxon>Ecdysozoa</taxon>
        <taxon>Arthropoda</taxon>
        <taxon>Hexapoda</taxon>
        <taxon>Insecta</taxon>
        <taxon>Pterygota</taxon>
        <taxon>Neoptera</taxon>
        <taxon>Endopterygota</taxon>
        <taxon>Hymenoptera</taxon>
        <taxon>Apocrita</taxon>
        <taxon>Aculeata</taxon>
        <taxon>Vespoidea</taxon>
        <taxon>Vespidae</taxon>
        <taxon>Vespinae</taxon>
        <taxon>Vespula</taxon>
    </lineage>
</organism>
<dbReference type="EMBL" id="JACSDZ010000017">
    <property type="protein sequence ID" value="KAF7384590.1"/>
    <property type="molecule type" value="Genomic_DNA"/>
</dbReference>
<name>A0A834MU51_VESGE</name>
<dbReference type="AlphaFoldDB" id="A0A834MU51"/>
<dbReference type="PANTHER" id="PTHR33064">
    <property type="entry name" value="POL PROTEIN"/>
    <property type="match status" value="1"/>
</dbReference>
<dbReference type="InterPro" id="IPR043502">
    <property type="entry name" value="DNA/RNA_pol_sf"/>
</dbReference>
<dbReference type="Proteomes" id="UP000617340">
    <property type="component" value="Unassembled WGS sequence"/>
</dbReference>
<evidence type="ECO:0000313" key="3">
    <source>
        <dbReference type="Proteomes" id="UP000617340"/>
    </source>
</evidence>
<dbReference type="InterPro" id="IPR051320">
    <property type="entry name" value="Viral_Replic_Matur_Polypro"/>
</dbReference>
<dbReference type="SUPFAM" id="SSF56672">
    <property type="entry name" value="DNA/RNA polymerases"/>
    <property type="match status" value="1"/>
</dbReference>
<dbReference type="PANTHER" id="PTHR33064:SF37">
    <property type="entry name" value="RIBONUCLEASE H"/>
    <property type="match status" value="1"/>
</dbReference>
<gene>
    <name evidence="2" type="ORF">HZH68_014202</name>
</gene>
<comment type="caution">
    <text evidence="2">The sequence shown here is derived from an EMBL/GenBank/DDBJ whole genome shotgun (WGS) entry which is preliminary data.</text>
</comment>
<dbReference type="InterPro" id="IPR000477">
    <property type="entry name" value="RT_dom"/>
</dbReference>
<dbReference type="GO" id="GO:0071897">
    <property type="term" value="P:DNA biosynthetic process"/>
    <property type="evidence" value="ECO:0007669"/>
    <property type="project" value="UniProtKB-ARBA"/>
</dbReference>
<dbReference type="Gene3D" id="3.30.70.270">
    <property type="match status" value="1"/>
</dbReference>
<protein>
    <recommendedName>
        <fullName evidence="1">Reverse transcriptase domain-containing protein</fullName>
    </recommendedName>
</protein>
<evidence type="ECO:0000313" key="2">
    <source>
        <dbReference type="EMBL" id="KAF7384590.1"/>
    </source>
</evidence>
<proteinExistence type="predicted"/>